<dbReference type="RefSeq" id="WP_345370167.1">
    <property type="nucleotide sequence ID" value="NZ_BAABJX010000020.1"/>
</dbReference>
<gene>
    <name evidence="3" type="ORF">GCM10023331_12550</name>
</gene>
<accession>A0ABP9D7V3</accession>
<keyword evidence="4" id="KW-1185">Reference proteome</keyword>
<dbReference type="EMBL" id="BAABJX010000020">
    <property type="protein sequence ID" value="GAA4828884.1"/>
    <property type="molecule type" value="Genomic_DNA"/>
</dbReference>
<protein>
    <recommendedName>
        <fullName evidence="2">SWIM-type domain-containing protein</fullName>
    </recommendedName>
</protein>
<keyword evidence="1" id="KW-0862">Zinc</keyword>
<dbReference type="Proteomes" id="UP001500298">
    <property type="component" value="Unassembled WGS sequence"/>
</dbReference>
<evidence type="ECO:0000259" key="2">
    <source>
        <dbReference type="PROSITE" id="PS50966"/>
    </source>
</evidence>
<reference evidence="4" key="1">
    <citation type="journal article" date="2019" name="Int. J. Syst. Evol. Microbiol.">
        <title>The Global Catalogue of Microorganisms (GCM) 10K type strain sequencing project: providing services to taxonomists for standard genome sequencing and annotation.</title>
        <authorList>
            <consortium name="The Broad Institute Genomics Platform"/>
            <consortium name="The Broad Institute Genome Sequencing Center for Infectious Disease"/>
            <person name="Wu L."/>
            <person name="Ma J."/>
        </authorList>
    </citation>
    <scope>NUCLEOTIDE SEQUENCE [LARGE SCALE GENOMIC DNA]</scope>
    <source>
        <strain evidence="4">JCM 18326</strain>
    </source>
</reference>
<feature type="domain" description="SWIM-type" evidence="2">
    <location>
        <begin position="52"/>
        <end position="87"/>
    </location>
</feature>
<dbReference type="PROSITE" id="PS50966">
    <property type="entry name" value="ZF_SWIM"/>
    <property type="match status" value="1"/>
</dbReference>
<proteinExistence type="predicted"/>
<name>A0ABP9D7V3_9BACT</name>
<sequence>MTISTFEQYLEKHLLEIGRELHTSNAIRSIEALTPHSWEVCVEDFNAPHRLVNIELKDNEFIKRWKCTCEKDSPICTHTVAALFAIREQSKPTECLSTKELLESQLEQVDDKALHSFLLHEFMESPILRTRFMTHFNNIAELPHAIIRSTLWNTIVYAKGKYTSIEAECIPHITAVLEPLHDKMEKLLDTQRLEDAFVLCQIILEELSTVFQYTDDTERQLHYYMEYCLETLEEIGLRASSELKEQLMTYCSAALRDERFQQNEYALRMLALLPPLIDKNEQEAMFMALLNNLLKEAKKQKDKGKAIKVLHIKYRLLLCRQKHPEAQALLDAYSNVVEFRLMLFKLALKDKNYSKAKNIALEGLAEAEKIQQEDAILLWEQQLLKTAELSDCLKGIQQWAKRLFFKSYHPMKYYHIWKSSYFPEEWDEVIDSLCTQLHTEYFSSKTELLAQIMVEEKHYDCIIKLMLQHRQQLTFVDAYAPHVTIHYPEECLICYQAAIKHYAKIATTSVFQRIPGFLKKMAQITGGKKVADELLLQLKVTYCEQEELIKVLDS</sequence>
<evidence type="ECO:0000313" key="4">
    <source>
        <dbReference type="Proteomes" id="UP001500298"/>
    </source>
</evidence>
<organism evidence="3 4">
    <name type="scientific">Algivirga pacifica</name>
    <dbReference type="NCBI Taxonomy" id="1162670"/>
    <lineage>
        <taxon>Bacteria</taxon>
        <taxon>Pseudomonadati</taxon>
        <taxon>Bacteroidota</taxon>
        <taxon>Cytophagia</taxon>
        <taxon>Cytophagales</taxon>
        <taxon>Flammeovirgaceae</taxon>
        <taxon>Algivirga</taxon>
    </lineage>
</organism>
<evidence type="ECO:0000256" key="1">
    <source>
        <dbReference type="PROSITE-ProRule" id="PRU00325"/>
    </source>
</evidence>
<keyword evidence="1" id="KW-0863">Zinc-finger</keyword>
<evidence type="ECO:0000313" key="3">
    <source>
        <dbReference type="EMBL" id="GAA4828884.1"/>
    </source>
</evidence>
<comment type="caution">
    <text evidence="3">The sequence shown here is derived from an EMBL/GenBank/DDBJ whole genome shotgun (WGS) entry which is preliminary data.</text>
</comment>
<keyword evidence="1" id="KW-0479">Metal-binding</keyword>
<dbReference type="InterPro" id="IPR007527">
    <property type="entry name" value="Znf_SWIM"/>
</dbReference>